<organism evidence="6 7">
    <name type="scientific">Kibdelosporangium phytohabitans</name>
    <dbReference type="NCBI Taxonomy" id="860235"/>
    <lineage>
        <taxon>Bacteria</taxon>
        <taxon>Bacillati</taxon>
        <taxon>Actinomycetota</taxon>
        <taxon>Actinomycetes</taxon>
        <taxon>Pseudonocardiales</taxon>
        <taxon>Pseudonocardiaceae</taxon>
        <taxon>Kibdelosporangium</taxon>
    </lineage>
</organism>
<dbReference type="Pfam" id="PF00440">
    <property type="entry name" value="TetR_N"/>
    <property type="match status" value="1"/>
</dbReference>
<keyword evidence="2 4" id="KW-0238">DNA-binding</keyword>
<accession>A0A0N9HWA5</accession>
<dbReference type="AlphaFoldDB" id="A0A0N9HWA5"/>
<dbReference type="PANTHER" id="PTHR30055">
    <property type="entry name" value="HTH-TYPE TRANSCRIPTIONAL REGULATOR RUTR"/>
    <property type="match status" value="1"/>
</dbReference>
<evidence type="ECO:0000256" key="4">
    <source>
        <dbReference type="PROSITE-ProRule" id="PRU00335"/>
    </source>
</evidence>
<dbReference type="InterPro" id="IPR009057">
    <property type="entry name" value="Homeodomain-like_sf"/>
</dbReference>
<evidence type="ECO:0000256" key="2">
    <source>
        <dbReference type="ARBA" id="ARBA00023125"/>
    </source>
</evidence>
<dbReference type="PANTHER" id="PTHR30055:SF234">
    <property type="entry name" value="HTH-TYPE TRANSCRIPTIONAL REGULATOR BETI"/>
    <property type="match status" value="1"/>
</dbReference>
<evidence type="ECO:0000313" key="6">
    <source>
        <dbReference type="EMBL" id="ALG09530.1"/>
    </source>
</evidence>
<dbReference type="Gene3D" id="1.10.357.10">
    <property type="entry name" value="Tetracycline Repressor, domain 2"/>
    <property type="match status" value="1"/>
</dbReference>
<dbReference type="InterPro" id="IPR001647">
    <property type="entry name" value="HTH_TetR"/>
</dbReference>
<dbReference type="GO" id="GO:0000976">
    <property type="term" value="F:transcription cis-regulatory region binding"/>
    <property type="evidence" value="ECO:0007669"/>
    <property type="project" value="TreeGrafter"/>
</dbReference>
<dbReference type="STRING" id="860235.AOZ06_23820"/>
<evidence type="ECO:0000256" key="1">
    <source>
        <dbReference type="ARBA" id="ARBA00023015"/>
    </source>
</evidence>
<sequence>MARTVGSTAVRTRQRVLGAALDLFARDGYAGTSLRDIAERLEMTKAALYYHFPSKDQLLLALVTPLIDELRGWERDAQGGRAPIRLLLRRLVDAFDDNRPILRGILFDPTARRALRDTHSVPEILQNAERLLARSDDPRDLLLARCALGTIRGAVITVEDVDSLTMSRPPRGTDLAPRLSDSERDAVTDAAMAALHSGS</sequence>
<keyword evidence="7" id="KW-1185">Reference proteome</keyword>
<dbReference type="RefSeq" id="WP_054291434.1">
    <property type="nucleotide sequence ID" value="NZ_CP012752.1"/>
</dbReference>
<feature type="domain" description="HTH tetR-type" evidence="5">
    <location>
        <begin position="10"/>
        <end position="70"/>
    </location>
</feature>
<dbReference type="Proteomes" id="UP000063699">
    <property type="component" value="Chromosome"/>
</dbReference>
<dbReference type="OrthoDB" id="3186364at2"/>
<gene>
    <name evidence="6" type="ORF">AOZ06_23820</name>
</gene>
<evidence type="ECO:0000313" key="7">
    <source>
        <dbReference type="Proteomes" id="UP000063699"/>
    </source>
</evidence>
<proteinExistence type="predicted"/>
<dbReference type="GO" id="GO:0003700">
    <property type="term" value="F:DNA-binding transcription factor activity"/>
    <property type="evidence" value="ECO:0007669"/>
    <property type="project" value="TreeGrafter"/>
</dbReference>
<dbReference type="EMBL" id="CP012752">
    <property type="protein sequence ID" value="ALG09530.1"/>
    <property type="molecule type" value="Genomic_DNA"/>
</dbReference>
<evidence type="ECO:0000256" key="3">
    <source>
        <dbReference type="ARBA" id="ARBA00023163"/>
    </source>
</evidence>
<protein>
    <recommendedName>
        <fullName evidence="5">HTH tetR-type domain-containing protein</fullName>
    </recommendedName>
</protein>
<dbReference type="KEGG" id="kphy:AOZ06_23820"/>
<keyword evidence="3" id="KW-0804">Transcription</keyword>
<reference evidence="6 7" key="1">
    <citation type="submission" date="2015-07" db="EMBL/GenBank/DDBJ databases">
        <title>Genome sequencing of Kibdelosporangium phytohabitans.</title>
        <authorList>
            <person name="Qin S."/>
            <person name="Xing K."/>
        </authorList>
    </citation>
    <scope>NUCLEOTIDE SEQUENCE [LARGE SCALE GENOMIC DNA]</scope>
    <source>
        <strain evidence="6 7">KLBMP1111</strain>
    </source>
</reference>
<dbReference type="PRINTS" id="PR00455">
    <property type="entry name" value="HTHTETR"/>
</dbReference>
<feature type="DNA-binding region" description="H-T-H motif" evidence="4">
    <location>
        <begin position="33"/>
        <end position="52"/>
    </location>
</feature>
<evidence type="ECO:0000259" key="5">
    <source>
        <dbReference type="PROSITE" id="PS50977"/>
    </source>
</evidence>
<dbReference type="InterPro" id="IPR050109">
    <property type="entry name" value="HTH-type_TetR-like_transc_reg"/>
</dbReference>
<dbReference type="SUPFAM" id="SSF46689">
    <property type="entry name" value="Homeodomain-like"/>
    <property type="match status" value="1"/>
</dbReference>
<dbReference type="PROSITE" id="PS50977">
    <property type="entry name" value="HTH_TETR_2"/>
    <property type="match status" value="1"/>
</dbReference>
<keyword evidence="1" id="KW-0805">Transcription regulation</keyword>
<name>A0A0N9HWA5_9PSEU</name>